<reference evidence="8 9" key="1">
    <citation type="submission" date="2021-03" db="EMBL/GenBank/DDBJ databases">
        <title>Sequencing the genomes of 1000 actinobacteria strains.</title>
        <authorList>
            <person name="Klenk H.-P."/>
        </authorList>
    </citation>
    <scope>NUCLEOTIDE SEQUENCE [LARGE SCALE GENOMIC DNA]</scope>
    <source>
        <strain evidence="8 9">DSM 46670</strain>
    </source>
</reference>
<proteinExistence type="predicted"/>
<name>A0ABS4U250_9PSEU</name>
<dbReference type="InterPro" id="IPR032694">
    <property type="entry name" value="CopC/D"/>
</dbReference>
<evidence type="ECO:0000256" key="3">
    <source>
        <dbReference type="ARBA" id="ARBA00022692"/>
    </source>
</evidence>
<feature type="transmembrane region" description="Helical" evidence="6">
    <location>
        <begin position="129"/>
        <end position="147"/>
    </location>
</feature>
<comment type="caution">
    <text evidence="8">The sequence shown here is derived from an EMBL/GenBank/DDBJ whole genome shotgun (WGS) entry which is preliminary data.</text>
</comment>
<keyword evidence="4 6" id="KW-1133">Transmembrane helix</keyword>
<feature type="transmembrane region" description="Helical" evidence="6">
    <location>
        <begin position="186"/>
        <end position="204"/>
    </location>
</feature>
<evidence type="ECO:0000256" key="6">
    <source>
        <dbReference type="SAM" id="Phobius"/>
    </source>
</evidence>
<feature type="domain" description="Copper resistance protein D" evidence="7">
    <location>
        <begin position="217"/>
        <end position="313"/>
    </location>
</feature>
<evidence type="ECO:0000256" key="1">
    <source>
        <dbReference type="ARBA" id="ARBA00004651"/>
    </source>
</evidence>
<feature type="transmembrane region" description="Helical" evidence="6">
    <location>
        <begin position="154"/>
        <end position="174"/>
    </location>
</feature>
<dbReference type="RefSeq" id="WP_209647353.1">
    <property type="nucleotide sequence ID" value="NZ_JAGINW010000001.1"/>
</dbReference>
<dbReference type="Pfam" id="PF05425">
    <property type="entry name" value="CopD"/>
    <property type="match status" value="1"/>
</dbReference>
<dbReference type="InterPro" id="IPR008457">
    <property type="entry name" value="Cu-R_CopD_dom"/>
</dbReference>
<keyword evidence="2" id="KW-1003">Cell membrane</keyword>
<evidence type="ECO:0000256" key="2">
    <source>
        <dbReference type="ARBA" id="ARBA00022475"/>
    </source>
</evidence>
<feature type="transmembrane region" description="Helical" evidence="6">
    <location>
        <begin position="85"/>
        <end position="104"/>
    </location>
</feature>
<feature type="transmembrane region" description="Helical" evidence="6">
    <location>
        <begin position="350"/>
        <end position="371"/>
    </location>
</feature>
<keyword evidence="9" id="KW-1185">Reference proteome</keyword>
<evidence type="ECO:0000256" key="4">
    <source>
        <dbReference type="ARBA" id="ARBA00022989"/>
    </source>
</evidence>
<organism evidence="8 9">
    <name type="scientific">Kibdelosporangium banguiense</name>
    <dbReference type="NCBI Taxonomy" id="1365924"/>
    <lineage>
        <taxon>Bacteria</taxon>
        <taxon>Bacillati</taxon>
        <taxon>Actinomycetota</taxon>
        <taxon>Actinomycetes</taxon>
        <taxon>Pseudonocardiales</taxon>
        <taxon>Pseudonocardiaceae</taxon>
        <taxon>Kibdelosporangium</taxon>
    </lineage>
</organism>
<feature type="transmembrane region" description="Helical" evidence="6">
    <location>
        <begin position="254"/>
        <end position="274"/>
    </location>
</feature>
<dbReference type="EMBL" id="JAGINW010000001">
    <property type="protein sequence ID" value="MBP2330700.1"/>
    <property type="molecule type" value="Genomic_DNA"/>
</dbReference>
<feature type="transmembrane region" description="Helical" evidence="6">
    <location>
        <begin position="295"/>
        <end position="313"/>
    </location>
</feature>
<feature type="transmembrane region" description="Helical" evidence="6">
    <location>
        <begin position="497"/>
        <end position="516"/>
    </location>
</feature>
<dbReference type="PANTHER" id="PTHR34820">
    <property type="entry name" value="INNER MEMBRANE PROTEIN YEBZ"/>
    <property type="match status" value="1"/>
</dbReference>
<evidence type="ECO:0000259" key="7">
    <source>
        <dbReference type="Pfam" id="PF05425"/>
    </source>
</evidence>
<feature type="transmembrane region" description="Helical" evidence="6">
    <location>
        <begin position="571"/>
        <end position="593"/>
    </location>
</feature>
<feature type="transmembrane region" description="Helical" evidence="6">
    <location>
        <begin position="417"/>
        <end position="437"/>
    </location>
</feature>
<evidence type="ECO:0000256" key="5">
    <source>
        <dbReference type="ARBA" id="ARBA00023136"/>
    </source>
</evidence>
<dbReference type="Pfam" id="PF09678">
    <property type="entry name" value="Caa3_CtaG"/>
    <property type="match status" value="1"/>
</dbReference>
<dbReference type="Proteomes" id="UP001519332">
    <property type="component" value="Unassembled WGS sequence"/>
</dbReference>
<evidence type="ECO:0000313" key="8">
    <source>
        <dbReference type="EMBL" id="MBP2330700.1"/>
    </source>
</evidence>
<feature type="transmembrane region" description="Helical" evidence="6">
    <location>
        <begin position="383"/>
        <end position="405"/>
    </location>
</feature>
<protein>
    <submittedName>
        <fullName evidence="8">Copper resistance protein D</fullName>
    </submittedName>
</protein>
<keyword evidence="5 6" id="KW-0472">Membrane</keyword>
<accession>A0ABS4U250</accession>
<dbReference type="InterPro" id="IPR019108">
    <property type="entry name" value="Caa3_assmbl_CtaG-rel"/>
</dbReference>
<sequence length="616" mass="65622">MGGVAACLVAVVLLSLFSEEFAAAGKRGTAALAAYGLPVARVAAEIAAALCAGALLLAAFLVPAKQSGELSDAARTAMRTASWSAVVWCVAALLSVPFVLADAYGRPLSYVLELDRLVRLSFAVEPTRAWMLTAAVAIVLAVTARSVKLWRSTPVLLVVALLNLVPVASSGHSSEGGNHDWATSSLLMHLVAAALWVGGLAALLAYGRQKGEHLGLAASRFSRLALVCWLVLAASGVFNALVRLRLSEVFTTAYGMLVIAKGAALAALGVFGYFQRKRGVRDVVEKGSGRALVQLAAFEVLLMMMTLGLATALSRTPPPPSLGVVLPDIELRIGYVIDGPPTLLAIFTQWRFDLILGTAAMILAVVYLLGVRRLREPWPVFRTVSWLGGCATILLASSSGIGRYAPAMFSTDMIGNILLAMLAAIPLVQGAPFTLISRAAPGLREWLTMMTQAPVVRLLTHPAVVLVLFNGSFYALYFSGLFEWAQNRPLTQMGTNVWLLATGFLFFWAVLAVDSFPTPIPLRHRRIMLVTATAAHALFAAILVSTSTVIGEEFYRSLGLAWNTNLLDSQRLGGAVAFGFGVGALLLVTLVLFTQPARPSIRADQQRDAADQHEMT</sequence>
<comment type="subcellular location">
    <subcellularLocation>
        <location evidence="1">Cell membrane</location>
        <topology evidence="1">Multi-pass membrane protein</topology>
    </subcellularLocation>
</comment>
<evidence type="ECO:0000313" key="9">
    <source>
        <dbReference type="Proteomes" id="UP001519332"/>
    </source>
</evidence>
<feature type="transmembrane region" description="Helical" evidence="6">
    <location>
        <begin position="458"/>
        <end position="477"/>
    </location>
</feature>
<feature type="transmembrane region" description="Helical" evidence="6">
    <location>
        <begin position="46"/>
        <end position="64"/>
    </location>
</feature>
<gene>
    <name evidence="8" type="ORF">JOF56_011085</name>
</gene>
<dbReference type="PANTHER" id="PTHR34820:SF4">
    <property type="entry name" value="INNER MEMBRANE PROTEIN YEBZ"/>
    <property type="match status" value="1"/>
</dbReference>
<feature type="transmembrane region" description="Helical" evidence="6">
    <location>
        <begin position="528"/>
        <end position="551"/>
    </location>
</feature>
<keyword evidence="3 6" id="KW-0812">Transmembrane</keyword>
<feature type="transmembrane region" description="Helical" evidence="6">
    <location>
        <begin position="224"/>
        <end position="242"/>
    </location>
</feature>